<organism evidence="1">
    <name type="scientific">Arion vulgaris</name>
    <dbReference type="NCBI Taxonomy" id="1028688"/>
    <lineage>
        <taxon>Eukaryota</taxon>
        <taxon>Metazoa</taxon>
        <taxon>Spiralia</taxon>
        <taxon>Lophotrochozoa</taxon>
        <taxon>Mollusca</taxon>
        <taxon>Gastropoda</taxon>
        <taxon>Heterobranchia</taxon>
        <taxon>Euthyneura</taxon>
        <taxon>Panpulmonata</taxon>
        <taxon>Eupulmonata</taxon>
        <taxon>Stylommatophora</taxon>
        <taxon>Helicina</taxon>
        <taxon>Arionoidea</taxon>
        <taxon>Arionidae</taxon>
        <taxon>Arion</taxon>
    </lineage>
</organism>
<evidence type="ECO:0000313" key="1">
    <source>
        <dbReference type="EMBL" id="CEK59316.1"/>
    </source>
</evidence>
<dbReference type="EMBL" id="HACG01012451">
    <property type="protein sequence ID" value="CEK59316.1"/>
    <property type="molecule type" value="Transcribed_RNA"/>
</dbReference>
<reference evidence="1" key="1">
    <citation type="submission" date="2014-12" db="EMBL/GenBank/DDBJ databases">
        <title>Insight into the proteome of Arion vulgaris.</title>
        <authorList>
            <person name="Aradska J."/>
            <person name="Bulat T."/>
            <person name="Smidak R."/>
            <person name="Sarate P."/>
            <person name="Gangsoo J."/>
            <person name="Sialana F."/>
            <person name="Bilban M."/>
            <person name="Lubec G."/>
        </authorList>
    </citation>
    <scope>NUCLEOTIDE SEQUENCE</scope>
    <source>
        <tissue evidence="1">Skin</tissue>
    </source>
</reference>
<feature type="non-terminal residue" evidence="1">
    <location>
        <position position="188"/>
    </location>
</feature>
<proteinExistence type="predicted"/>
<dbReference type="AlphaFoldDB" id="A0A0B6YU41"/>
<name>A0A0B6YU41_9EUPU</name>
<accession>A0A0B6YU41</accession>
<protein>
    <submittedName>
        <fullName evidence="1">Uncharacterized protein</fullName>
    </submittedName>
</protein>
<gene>
    <name evidence="1" type="primary">ORF35909</name>
</gene>
<sequence length="188" mass="22651">MEEIENDIDLGLEIENVIYPTKDEKNEKIWESGSPSERRQLFLKKCGLEKISELIEREEERYRESEERRKDRSWGDRTQSIFVKEENMDIIYRPNHEEVTLRKDVNFKAYLPGEKWCFAGTVETEDWKDNKPSKEYKDKIKFQVSDFIYTEGLVPQSVQTGKIFRQQRYLKEMPNKIDFQTNELRIPN</sequence>